<dbReference type="PANTHER" id="PTHR30246:SF1">
    <property type="entry name" value="2-DEHYDRO-3-DEOXY-6-PHOSPHOGALACTONATE ALDOLASE-RELATED"/>
    <property type="match status" value="1"/>
</dbReference>
<organism evidence="6 7">
    <name type="scientific">Xanthocytophaga flava</name>
    <dbReference type="NCBI Taxonomy" id="3048013"/>
    <lineage>
        <taxon>Bacteria</taxon>
        <taxon>Pseudomonadati</taxon>
        <taxon>Bacteroidota</taxon>
        <taxon>Cytophagia</taxon>
        <taxon>Cytophagales</taxon>
        <taxon>Rhodocytophagaceae</taxon>
        <taxon>Xanthocytophaga</taxon>
    </lineage>
</organism>
<comment type="similarity">
    <text evidence="2">Belongs to the KHG/KDPG aldolase family.</text>
</comment>
<dbReference type="Proteomes" id="UP001241110">
    <property type="component" value="Unassembled WGS sequence"/>
</dbReference>
<comment type="caution">
    <text evidence="6">The sequence shown here is derived from an EMBL/GenBank/DDBJ whole genome shotgun (WGS) entry which is preliminary data.</text>
</comment>
<dbReference type="PANTHER" id="PTHR30246">
    <property type="entry name" value="2-KETO-3-DEOXY-6-PHOSPHOGLUCONATE ALDOLASE"/>
    <property type="match status" value="1"/>
</dbReference>
<dbReference type="InterPro" id="IPR000887">
    <property type="entry name" value="Aldlse_KDPG_KHG"/>
</dbReference>
<name>A0AAE3QYD0_9BACT</name>
<dbReference type="NCBIfam" id="TIGR01182">
    <property type="entry name" value="eda"/>
    <property type="match status" value="1"/>
</dbReference>
<evidence type="ECO:0000313" key="6">
    <source>
        <dbReference type="EMBL" id="MDJ1485713.1"/>
    </source>
</evidence>
<keyword evidence="5" id="KW-0119">Carbohydrate metabolism</keyword>
<protein>
    <submittedName>
        <fullName evidence="6">Bifunctional 4-hydroxy-2-oxoglutarate aldolase/2-dehydro-3-deoxy-phosphogluconate aldolase</fullName>
    </submittedName>
</protein>
<evidence type="ECO:0000256" key="1">
    <source>
        <dbReference type="ARBA" id="ARBA00004761"/>
    </source>
</evidence>
<accession>A0AAE3QYD0</accession>
<gene>
    <name evidence="6" type="ORF">QNI16_34855</name>
</gene>
<dbReference type="RefSeq" id="WP_313988630.1">
    <property type="nucleotide sequence ID" value="NZ_JASJOS010000022.1"/>
</dbReference>
<dbReference type="CDD" id="cd00452">
    <property type="entry name" value="KDPG_aldolase"/>
    <property type="match status" value="1"/>
</dbReference>
<keyword evidence="4" id="KW-0456">Lyase</keyword>
<proteinExistence type="inferred from homology"/>
<dbReference type="EMBL" id="JASJOS010000022">
    <property type="protein sequence ID" value="MDJ1485713.1"/>
    <property type="molecule type" value="Genomic_DNA"/>
</dbReference>
<dbReference type="AlphaFoldDB" id="A0AAE3QYD0"/>
<evidence type="ECO:0000256" key="5">
    <source>
        <dbReference type="ARBA" id="ARBA00023277"/>
    </source>
</evidence>
<dbReference type="Pfam" id="PF01081">
    <property type="entry name" value="Aldolase"/>
    <property type="match status" value="1"/>
</dbReference>
<comment type="pathway">
    <text evidence="1">Carbohydrate acid metabolism.</text>
</comment>
<dbReference type="Gene3D" id="3.20.20.70">
    <property type="entry name" value="Aldolase class I"/>
    <property type="match status" value="1"/>
</dbReference>
<evidence type="ECO:0000256" key="4">
    <source>
        <dbReference type="ARBA" id="ARBA00023239"/>
    </source>
</evidence>
<sequence length="217" mass="23888">MNNIFSWDLFYQMPIVGILRNFPTETMDGLAFHYAESGLTNLEITMNSEGAESTIAFLSQKYGTRLNIGAGTVCTLDDLDKALHAGAQFIVTPILDEDVIKSCVAKGVPIFPGAYTPTEIYKAWKWGASMVKVFPASRLGPEFIKEVLAPLNQIKLMPTGGVNLENCITFLKAGAKGLGMGGQLFPKELIQQREWEQVSGIFKQFVEKVQAFQAVQT</sequence>
<evidence type="ECO:0000256" key="2">
    <source>
        <dbReference type="ARBA" id="ARBA00006906"/>
    </source>
</evidence>
<dbReference type="SUPFAM" id="SSF51569">
    <property type="entry name" value="Aldolase"/>
    <property type="match status" value="1"/>
</dbReference>
<dbReference type="InterPro" id="IPR013785">
    <property type="entry name" value="Aldolase_TIM"/>
</dbReference>
<dbReference type="GO" id="GO:0016829">
    <property type="term" value="F:lyase activity"/>
    <property type="evidence" value="ECO:0007669"/>
    <property type="project" value="UniProtKB-KW"/>
</dbReference>
<comment type="subunit">
    <text evidence="3">Homotrimer.</text>
</comment>
<evidence type="ECO:0000313" key="7">
    <source>
        <dbReference type="Proteomes" id="UP001241110"/>
    </source>
</evidence>
<evidence type="ECO:0000256" key="3">
    <source>
        <dbReference type="ARBA" id="ARBA00011233"/>
    </source>
</evidence>
<reference evidence="6" key="1">
    <citation type="submission" date="2023-05" db="EMBL/GenBank/DDBJ databases">
        <authorList>
            <person name="Zhang X."/>
        </authorList>
    </citation>
    <scope>NUCLEOTIDE SEQUENCE</scope>
    <source>
        <strain evidence="6">YF14B1</strain>
    </source>
</reference>